<evidence type="ECO:0000256" key="4">
    <source>
        <dbReference type="ARBA" id="ARBA00022496"/>
    </source>
</evidence>
<dbReference type="InterPro" id="IPR003959">
    <property type="entry name" value="ATPase_AAA_core"/>
</dbReference>
<dbReference type="RefSeq" id="WP_152098522.1">
    <property type="nucleotide sequence ID" value="NZ_AP021861.1"/>
</dbReference>
<gene>
    <name evidence="9" type="ORF">PLANPX_2190</name>
</gene>
<dbReference type="Pfam" id="PF13476">
    <property type="entry name" value="AAA_23"/>
    <property type="match status" value="1"/>
</dbReference>
<evidence type="ECO:0000256" key="1">
    <source>
        <dbReference type="ARBA" id="ARBA00004202"/>
    </source>
</evidence>
<keyword evidence="4" id="KW-0410">Iron transport</keyword>
<dbReference type="PANTHER" id="PTHR42771">
    <property type="entry name" value="IRON(3+)-HYDROXAMATE IMPORT ATP-BINDING PROTEIN FHUC"/>
    <property type="match status" value="1"/>
</dbReference>
<dbReference type="Proteomes" id="UP000326837">
    <property type="component" value="Chromosome"/>
</dbReference>
<reference evidence="10" key="1">
    <citation type="submission" date="2019-10" db="EMBL/GenBank/DDBJ databases">
        <title>Lacipirellula parvula gen. nov., sp. nov., representing a lineage of planctomycetes widespread in freshwater anoxic habitats, and description of the family Lacipirellulaceae.</title>
        <authorList>
            <person name="Dedysh S.N."/>
            <person name="Kulichevskaya I.S."/>
            <person name="Beletsky A.V."/>
            <person name="Rakitin A.L."/>
            <person name="Mardanov A.V."/>
            <person name="Ivanova A.A."/>
            <person name="Saltykova V.X."/>
            <person name="Rijpstra W.I.C."/>
            <person name="Sinninghe Damste J.S."/>
            <person name="Ravin N.V."/>
        </authorList>
    </citation>
    <scope>NUCLEOTIDE SEQUENCE [LARGE SCALE GENOMIC DNA]</scope>
    <source>
        <strain evidence="10">PX69</strain>
    </source>
</reference>
<evidence type="ECO:0000259" key="8">
    <source>
        <dbReference type="SMART" id="SM00382"/>
    </source>
</evidence>
<keyword evidence="10" id="KW-1185">Reference proteome</keyword>
<evidence type="ECO:0000256" key="3">
    <source>
        <dbReference type="ARBA" id="ARBA00022475"/>
    </source>
</evidence>
<evidence type="ECO:0000256" key="2">
    <source>
        <dbReference type="ARBA" id="ARBA00022448"/>
    </source>
</evidence>
<dbReference type="Gene3D" id="3.40.50.300">
    <property type="entry name" value="P-loop containing nucleotide triphosphate hydrolases"/>
    <property type="match status" value="2"/>
</dbReference>
<dbReference type="KEGG" id="lpav:PLANPX_2190"/>
<feature type="domain" description="AAA+ ATPase" evidence="8">
    <location>
        <begin position="41"/>
        <end position="203"/>
    </location>
</feature>
<keyword evidence="6" id="KW-0406">Ion transport</keyword>
<evidence type="ECO:0000256" key="7">
    <source>
        <dbReference type="ARBA" id="ARBA00023136"/>
    </source>
</evidence>
<sequence>MQHPYEPHAVYVLLDRTRATLDSKYAAELPAIKSLNRLELHPRVTFFIGENGSGKSTLLEAMAVADGFNAEGGTRNFDFHSKDSHSDLYKWVRLGRSSRGKRRSDGFFLRAESFYNVASEIEKLGLDTLYSHRSYHEQSHGESFIDLMTNRLRGDGLYLLDEPEAALSPQRQLAFLVAMHELVEKEAQFVIATHSPIIMAYPNAWIYEFGPQGIQRVEYRETEHYRVTQTFLNRPEQMLRQLLGEDL</sequence>
<dbReference type="GO" id="GO:0005886">
    <property type="term" value="C:plasma membrane"/>
    <property type="evidence" value="ECO:0007669"/>
    <property type="project" value="UniProtKB-SubCell"/>
</dbReference>
<evidence type="ECO:0000256" key="6">
    <source>
        <dbReference type="ARBA" id="ARBA00023065"/>
    </source>
</evidence>
<keyword evidence="7" id="KW-0472">Membrane</keyword>
<comment type="subcellular location">
    <subcellularLocation>
        <location evidence="1">Cell membrane</location>
        <topology evidence="1">Peripheral membrane protein</topology>
    </subcellularLocation>
</comment>
<dbReference type="InterPro" id="IPR051535">
    <property type="entry name" value="Siderophore_ABC-ATPase"/>
</dbReference>
<accession>A0A5K7X7N5</accession>
<dbReference type="InterPro" id="IPR027417">
    <property type="entry name" value="P-loop_NTPase"/>
</dbReference>
<dbReference type="GO" id="GO:0016887">
    <property type="term" value="F:ATP hydrolysis activity"/>
    <property type="evidence" value="ECO:0007669"/>
    <property type="project" value="InterPro"/>
</dbReference>
<dbReference type="EMBL" id="AP021861">
    <property type="protein sequence ID" value="BBO32578.1"/>
    <property type="molecule type" value="Genomic_DNA"/>
</dbReference>
<keyword evidence="5" id="KW-0408">Iron</keyword>
<keyword evidence="3" id="KW-1003">Cell membrane</keyword>
<protein>
    <submittedName>
        <fullName evidence="9">ABC transporter</fullName>
    </submittedName>
</protein>
<evidence type="ECO:0000313" key="9">
    <source>
        <dbReference type="EMBL" id="BBO32578.1"/>
    </source>
</evidence>
<dbReference type="SMART" id="SM00382">
    <property type="entry name" value="AAA"/>
    <property type="match status" value="1"/>
</dbReference>
<dbReference type="GO" id="GO:0006302">
    <property type="term" value="P:double-strand break repair"/>
    <property type="evidence" value="ECO:0007669"/>
    <property type="project" value="InterPro"/>
</dbReference>
<proteinExistence type="predicted"/>
<keyword evidence="2" id="KW-0813">Transport</keyword>
<dbReference type="PANTHER" id="PTHR42771:SF2">
    <property type="entry name" value="IRON(3+)-HYDROXAMATE IMPORT ATP-BINDING PROTEIN FHUC"/>
    <property type="match status" value="1"/>
</dbReference>
<name>A0A5K7X7N5_9BACT</name>
<dbReference type="GO" id="GO:0005524">
    <property type="term" value="F:ATP binding"/>
    <property type="evidence" value="ECO:0007669"/>
    <property type="project" value="InterPro"/>
</dbReference>
<dbReference type="GO" id="GO:0006826">
    <property type="term" value="P:iron ion transport"/>
    <property type="evidence" value="ECO:0007669"/>
    <property type="project" value="UniProtKB-KW"/>
</dbReference>
<evidence type="ECO:0000313" key="10">
    <source>
        <dbReference type="Proteomes" id="UP000326837"/>
    </source>
</evidence>
<dbReference type="Pfam" id="PF13304">
    <property type="entry name" value="AAA_21"/>
    <property type="match status" value="1"/>
</dbReference>
<dbReference type="InterPro" id="IPR003593">
    <property type="entry name" value="AAA+_ATPase"/>
</dbReference>
<dbReference type="InterPro" id="IPR038729">
    <property type="entry name" value="Rad50/SbcC_AAA"/>
</dbReference>
<dbReference type="SUPFAM" id="SSF52540">
    <property type="entry name" value="P-loop containing nucleoside triphosphate hydrolases"/>
    <property type="match status" value="1"/>
</dbReference>
<dbReference type="AlphaFoldDB" id="A0A5K7X7N5"/>
<organism evidence="9 10">
    <name type="scientific">Lacipirellula parvula</name>
    <dbReference type="NCBI Taxonomy" id="2650471"/>
    <lineage>
        <taxon>Bacteria</taxon>
        <taxon>Pseudomonadati</taxon>
        <taxon>Planctomycetota</taxon>
        <taxon>Planctomycetia</taxon>
        <taxon>Pirellulales</taxon>
        <taxon>Lacipirellulaceae</taxon>
        <taxon>Lacipirellula</taxon>
    </lineage>
</organism>
<evidence type="ECO:0000256" key="5">
    <source>
        <dbReference type="ARBA" id="ARBA00023004"/>
    </source>
</evidence>